<protein>
    <recommendedName>
        <fullName evidence="2">MEMO1 family protein TTX_1897</fullName>
    </recommendedName>
</protein>
<keyword evidence="3" id="KW-0560">Oxidoreductase</keyword>
<name>G4RLR9_THETK</name>
<evidence type="ECO:0000256" key="2">
    <source>
        <dbReference type="HAMAP-Rule" id="MF_00055"/>
    </source>
</evidence>
<dbReference type="PATRIC" id="fig|768679.9.peg.1923"/>
<evidence type="ECO:0000313" key="3">
    <source>
        <dbReference type="EMBL" id="CCC82514.1"/>
    </source>
</evidence>
<dbReference type="InterPro" id="IPR002737">
    <property type="entry name" value="MEMO1_fam"/>
</dbReference>
<gene>
    <name evidence="3" type="ordered locus">TTX_1897</name>
</gene>
<keyword evidence="4" id="KW-1185">Reference proteome</keyword>
<evidence type="ECO:0000313" key="4">
    <source>
        <dbReference type="Proteomes" id="UP000002654"/>
    </source>
</evidence>
<keyword evidence="3" id="KW-0223">Dioxygenase</keyword>
<dbReference type="Gene3D" id="3.40.830.10">
    <property type="entry name" value="LigB-like"/>
    <property type="match status" value="1"/>
</dbReference>
<dbReference type="PANTHER" id="PTHR11060">
    <property type="entry name" value="PROTEIN MEMO1"/>
    <property type="match status" value="1"/>
</dbReference>
<dbReference type="PANTHER" id="PTHR11060:SF0">
    <property type="entry name" value="PROTEIN MEMO1"/>
    <property type="match status" value="1"/>
</dbReference>
<dbReference type="OrthoDB" id="372162at2157"/>
<evidence type="ECO:0000256" key="1">
    <source>
        <dbReference type="ARBA" id="ARBA00006315"/>
    </source>
</evidence>
<dbReference type="AlphaFoldDB" id="G4RLR9"/>
<dbReference type="HAMAP" id="MF_00055">
    <property type="entry name" value="MEMO1"/>
    <property type="match status" value="1"/>
</dbReference>
<dbReference type="KEGG" id="ttn:TTX_1897"/>
<dbReference type="GeneID" id="11262783"/>
<comment type="similarity">
    <text evidence="1 2">Belongs to the MEMO1 family.</text>
</comment>
<dbReference type="STRING" id="768679.TTX_1897"/>
<dbReference type="PaxDb" id="768679-TTX_1897"/>
<sequence length="281" mass="30954">MHKVRRPAVAGYFYEAEREALLERIKWAVRHEVGPGSETLKLEGTRALGAVVPHAGYIYSGPVAAWAYAALRSFGAPDSVVIVGPNHYGVGSPVAIMRSGVWETPLGSLSVDEELAEGLIREYKALEDDFYAFSREHSIEVQLPFLQYFFGDVKIVPIALWRQTPSVAKELGSALARVISKHNKKVYVLASSDFNHYEHHEITVKKDEVAIKEIVEGDVDRFFEVLSKYDISACGPGAVGALMRAASELGFKARLLKHATSGDTSGYVEETVGYASILFYD</sequence>
<organism evidence="3 4">
    <name type="scientific">Thermoproteus tenax (strain ATCC 35583 / DSM 2078 / JCM 9277 / NBRC 100435 / Kra 1)</name>
    <dbReference type="NCBI Taxonomy" id="768679"/>
    <lineage>
        <taxon>Archaea</taxon>
        <taxon>Thermoproteota</taxon>
        <taxon>Thermoprotei</taxon>
        <taxon>Thermoproteales</taxon>
        <taxon>Thermoproteaceae</taxon>
        <taxon>Thermoproteus</taxon>
    </lineage>
</organism>
<dbReference type="HOGENOM" id="CLU_038085_2_0_2"/>
<dbReference type="Proteomes" id="UP000002654">
    <property type="component" value="Chromosome"/>
</dbReference>
<dbReference type="CDD" id="cd07361">
    <property type="entry name" value="MEMO_like"/>
    <property type="match status" value="1"/>
</dbReference>
<dbReference type="GO" id="GO:0051213">
    <property type="term" value="F:dioxygenase activity"/>
    <property type="evidence" value="ECO:0007669"/>
    <property type="project" value="UniProtKB-KW"/>
</dbReference>
<accession>G4RLR9</accession>
<dbReference type="NCBIfam" id="TIGR04336">
    <property type="entry name" value="AmmeMemoSam_B"/>
    <property type="match status" value="1"/>
</dbReference>
<dbReference type="RefSeq" id="WP_014127767.1">
    <property type="nucleotide sequence ID" value="NC_016070.1"/>
</dbReference>
<dbReference type="EMBL" id="FN869859">
    <property type="protein sequence ID" value="CCC82514.1"/>
    <property type="molecule type" value="Genomic_DNA"/>
</dbReference>
<dbReference type="SUPFAM" id="SSF53213">
    <property type="entry name" value="LigB-like"/>
    <property type="match status" value="1"/>
</dbReference>
<proteinExistence type="inferred from homology"/>
<dbReference type="Pfam" id="PF01875">
    <property type="entry name" value="Memo"/>
    <property type="match status" value="1"/>
</dbReference>
<reference evidence="3 4" key="1">
    <citation type="journal article" date="2011" name="PLoS ONE">
        <title>The complete genome sequence of Thermoproteus tenax: a physiologically versatile member of the Crenarchaeota.</title>
        <authorList>
            <person name="Siebers B."/>
            <person name="Zaparty M."/>
            <person name="Raddatz G."/>
            <person name="Tjaden B."/>
            <person name="Albers S.V."/>
            <person name="Bell S.D."/>
            <person name="Blombach F."/>
            <person name="Kletzin A."/>
            <person name="Kyrpides N."/>
            <person name="Lanz C."/>
            <person name="Plagens A."/>
            <person name="Rampp M."/>
            <person name="Rosinus A."/>
            <person name="von Jan M."/>
            <person name="Makarova K.S."/>
            <person name="Klenk H.P."/>
            <person name="Schuster S.C."/>
            <person name="Hensel R."/>
        </authorList>
    </citation>
    <scope>NUCLEOTIDE SEQUENCE [LARGE SCALE GENOMIC DNA]</scope>
    <source>
        <strain evidence="4">ATCC 35583 / DSM 2078 / JCM 9277 / NBRC 100435 / Kra 1</strain>
    </source>
</reference>
<dbReference type="eggNOG" id="arCOG01728">
    <property type="taxonomic scope" value="Archaea"/>
</dbReference>